<dbReference type="OrthoDB" id="3034003at2759"/>
<evidence type="ECO:0000256" key="1">
    <source>
        <dbReference type="SAM" id="Phobius"/>
    </source>
</evidence>
<dbReference type="STRING" id="544712.C6HFR5"/>
<accession>C6HFR5</accession>
<name>C6HFR5_AJECH</name>
<gene>
    <name evidence="2" type="ORF">HCDG_05255</name>
</gene>
<feature type="transmembrane region" description="Helical" evidence="1">
    <location>
        <begin position="45"/>
        <end position="63"/>
    </location>
</feature>
<evidence type="ECO:0000313" key="3">
    <source>
        <dbReference type="Proteomes" id="UP000002624"/>
    </source>
</evidence>
<protein>
    <submittedName>
        <fullName evidence="2">Uncharacterized protein</fullName>
    </submittedName>
</protein>
<dbReference type="Proteomes" id="UP000002624">
    <property type="component" value="Unassembled WGS sequence"/>
</dbReference>
<dbReference type="eggNOG" id="ENOG502RYID">
    <property type="taxonomic scope" value="Eukaryota"/>
</dbReference>
<organism evidence="2 3">
    <name type="scientific">Ajellomyces capsulatus (strain H143)</name>
    <name type="common">Darling's disease fungus</name>
    <name type="synonym">Histoplasma capsulatum</name>
    <dbReference type="NCBI Taxonomy" id="544712"/>
    <lineage>
        <taxon>Eukaryota</taxon>
        <taxon>Fungi</taxon>
        <taxon>Dikarya</taxon>
        <taxon>Ascomycota</taxon>
        <taxon>Pezizomycotina</taxon>
        <taxon>Eurotiomycetes</taxon>
        <taxon>Eurotiomycetidae</taxon>
        <taxon>Onygenales</taxon>
        <taxon>Ajellomycetaceae</taxon>
        <taxon>Histoplasma</taxon>
    </lineage>
</organism>
<dbReference type="OMA" id="IFDIEWR"/>
<sequence length="713" mass="78139">MLIHASRTQVARALHSTYWPTFVRADTVTSGPVSRVVQFEALMRPLVLGVVAIAAIVTPLGLYDAIVPDHATSLEPFQYSKDQSPFGFGTPPRSDLGFNRFCGKIGRTTCPGSDVVIENRRNGTQYLPYGYDARIPPKVMETFQSGLKSLSPTVSSIFDIEWRSYGIRSEDIVNNGSKFLVGEYRQAGVLALNNAYDKVEGLIVDTKNGGIGFRNHTTPSPLPHGSEWSEDLLFVEPHTVCIDTNLTMDFRIGLSGPSTIEDLVLTDRGGFVNLNTTYPEYDRLNSQADPDFYGRAYKAAFLNNALTMIYLNVSNPRTKDLEPFSYMNSAINKTFTLEGNIGAKADRFLTDQNWGSYLSLKVAGFNSTFNSTGSGDDYPNPFDITTSNFTSIEVLCQGAGGLDYANITNIGVVCGMAFGAARRSDGSRSLVFEPGSTWTVPMYSLSVTKTYARDTDKPLWGVERSEEILDEVLPLWGLVSDQNKGRDDLSVLQKEYLWLPGYAGRFGTSPVGYSNLPGMYFHTGGFQTAYDISTSPPSGVSDYSGATNLAMYSKWQELSEKANTTARIINLVWTDVAANAVVGTKGWFSQDRKSIVKRGDQSSTRPEDNNLREVPVVIFRRVVKYNLKFAIPAILALVFTVVIASATCLLSVGFKRIAVDGPVPRAKDPVMMSKFGDANTTNMDAPLLKDGSMGAGFRPPSTGFTAPNQPQQY</sequence>
<evidence type="ECO:0000313" key="2">
    <source>
        <dbReference type="EMBL" id="EER40666.1"/>
    </source>
</evidence>
<dbReference type="AlphaFoldDB" id="C6HFR5"/>
<reference evidence="3" key="1">
    <citation type="submission" date="2009-05" db="EMBL/GenBank/DDBJ databases">
        <title>The genome sequence of Ajellomyces capsulatus strain H143.</title>
        <authorList>
            <person name="Champion M."/>
            <person name="Cuomo C.A."/>
            <person name="Ma L.-J."/>
            <person name="Henn M.R."/>
            <person name="Sil A."/>
            <person name="Goldman B."/>
            <person name="Young S.K."/>
            <person name="Kodira C.D."/>
            <person name="Zeng Q."/>
            <person name="Koehrsen M."/>
            <person name="Alvarado L."/>
            <person name="Berlin A.M."/>
            <person name="Borenstein D."/>
            <person name="Chen Z."/>
            <person name="Engels R."/>
            <person name="Freedman E."/>
            <person name="Gellesch M."/>
            <person name="Goldberg J."/>
            <person name="Griggs A."/>
            <person name="Gujja S."/>
            <person name="Heiman D.I."/>
            <person name="Hepburn T.A."/>
            <person name="Howarth C."/>
            <person name="Jen D."/>
            <person name="Larson L."/>
            <person name="Lewis B."/>
            <person name="Mehta T."/>
            <person name="Park D."/>
            <person name="Pearson M."/>
            <person name="Roberts A."/>
            <person name="Saif S."/>
            <person name="Shea T.D."/>
            <person name="Shenoy N."/>
            <person name="Sisk P."/>
            <person name="Stolte C."/>
            <person name="Sykes S."/>
            <person name="Walk T."/>
            <person name="White J."/>
            <person name="Yandava C."/>
            <person name="Klein B."/>
            <person name="McEwen J.G."/>
            <person name="Puccia R."/>
            <person name="Goldman G.H."/>
            <person name="Felipe M.S."/>
            <person name="Nino-Vega G."/>
            <person name="San-Blas G."/>
            <person name="Taylor J.W."/>
            <person name="Mendoza L."/>
            <person name="Galagan J.E."/>
            <person name="Nusbaum C."/>
            <person name="Birren B.W."/>
        </authorList>
    </citation>
    <scope>NUCLEOTIDE SEQUENCE [LARGE SCALE GENOMIC DNA]</scope>
    <source>
        <strain evidence="3">H143</strain>
    </source>
</reference>
<feature type="transmembrane region" description="Helical" evidence="1">
    <location>
        <begin position="629"/>
        <end position="652"/>
    </location>
</feature>
<dbReference type="VEuPathDB" id="FungiDB:HCDG_05255"/>
<dbReference type="EMBL" id="GG692425">
    <property type="protein sequence ID" value="EER40666.1"/>
    <property type="molecule type" value="Genomic_DNA"/>
</dbReference>
<keyword evidence="1" id="KW-0812">Transmembrane</keyword>
<keyword evidence="1" id="KW-1133">Transmembrane helix</keyword>
<dbReference type="HOGENOM" id="CLU_009663_0_0_1"/>
<proteinExistence type="predicted"/>
<keyword evidence="1" id="KW-0472">Membrane</keyword>